<dbReference type="PANTHER" id="PTHR45953">
    <property type="entry name" value="IDURONATE 2-SULFATASE"/>
    <property type="match status" value="1"/>
</dbReference>
<feature type="domain" description="Sulfatase N-terminal" evidence="3">
    <location>
        <begin position="3"/>
        <end position="338"/>
    </location>
</feature>
<dbReference type="InterPro" id="IPR000917">
    <property type="entry name" value="Sulfatase_N"/>
</dbReference>
<keyword evidence="5" id="KW-1185">Reference proteome</keyword>
<dbReference type="GO" id="GO:0004065">
    <property type="term" value="F:arylsulfatase activity"/>
    <property type="evidence" value="ECO:0007669"/>
    <property type="project" value="UniProtKB-EC"/>
</dbReference>
<dbReference type="OrthoDB" id="9779418at2"/>
<gene>
    <name evidence="4" type="ORF">Mame_00386</name>
</gene>
<dbReference type="STRING" id="1122214.Mame_00386"/>
<dbReference type="EMBL" id="CP020330">
    <property type="protein sequence ID" value="AQZ49769.1"/>
    <property type="molecule type" value="Genomic_DNA"/>
</dbReference>
<dbReference type="Gene3D" id="3.40.720.10">
    <property type="entry name" value="Alkaline Phosphatase, subunit A"/>
    <property type="match status" value="1"/>
</dbReference>
<dbReference type="InterPro" id="IPR017850">
    <property type="entry name" value="Alkaline_phosphatase_core_sf"/>
</dbReference>
<dbReference type="PANTHER" id="PTHR45953:SF1">
    <property type="entry name" value="IDURONATE 2-SULFATASE"/>
    <property type="match status" value="1"/>
</dbReference>
<dbReference type="eggNOG" id="COG3119">
    <property type="taxonomic scope" value="Bacteria"/>
</dbReference>
<keyword evidence="1" id="KW-0479">Metal-binding</keyword>
<dbReference type="EC" id="3.1.6.1" evidence="4"/>
<evidence type="ECO:0000259" key="3">
    <source>
        <dbReference type="Pfam" id="PF00884"/>
    </source>
</evidence>
<dbReference type="GO" id="GO:0005737">
    <property type="term" value="C:cytoplasm"/>
    <property type="evidence" value="ECO:0007669"/>
    <property type="project" value="TreeGrafter"/>
</dbReference>
<evidence type="ECO:0000256" key="1">
    <source>
        <dbReference type="ARBA" id="ARBA00022723"/>
    </source>
</evidence>
<evidence type="ECO:0000256" key="2">
    <source>
        <dbReference type="ARBA" id="ARBA00022801"/>
    </source>
</evidence>
<dbReference type="CDD" id="cd16148">
    <property type="entry name" value="sulfatase_like"/>
    <property type="match status" value="1"/>
</dbReference>
<accession>A0A1U9YWF6</accession>
<dbReference type="RefSeq" id="WP_018064618.1">
    <property type="nucleotide sequence ID" value="NZ_AQWH01000008.1"/>
</dbReference>
<dbReference type="SUPFAM" id="SSF53649">
    <property type="entry name" value="Alkaline phosphatase-like"/>
    <property type="match status" value="1"/>
</dbReference>
<name>A0A1U9YWF6_9HYPH</name>
<evidence type="ECO:0000313" key="4">
    <source>
        <dbReference type="EMBL" id="AQZ49769.1"/>
    </source>
</evidence>
<dbReference type="Proteomes" id="UP000191135">
    <property type="component" value="Chromosome"/>
</dbReference>
<protein>
    <submittedName>
        <fullName evidence="4">Arylsulfatase</fullName>
        <ecNumber evidence="4">3.1.6.1</ecNumber>
    </submittedName>
</protein>
<proteinExistence type="predicted"/>
<sequence length="517" mass="58956">MRLIFVLFDSLNRLALGAYGGGIETPNFDRLAARGVTFDRNYVGSLPCIPARRDLQTGRANFFHRSWGPMEPYDISFCDLLRERGVYTHLVTDHFHYFQDGGTGYHTKYNSWEFIRGQEYDAWKGLAKPPLETFRRDYDARHYDPAKKPGRMQHMINNMYQPREEDFPIAQCFASAFDFLDANRAADDWLLQLELFDPHEPFRAPERFRREGDSAWQGAVFNWPNYKRVNETDDEVAEIRANYAALLRMCDDYLGRLLDYMDEHDMWKDTAIVLGTDHGFLLGEHGWWGKGRMPYYEEIVHTPLMLCHPKMPERAGERVGALTQTMDIMPTILDLFGIEAPSPVTGRSLLAPPEPERVVAFGLFGGPVGVTDGRYVMLHYPPDVLAEGLQEYTLMPQHMTAPFSDAEIRTATLSPPFNFCRDMPLLKIDALATAKRPPNINGTFEDQGFLLFDLESDPEQQEPIRDAAVEARLYAGLRDYMLAHDAPAEAYAWQGLEAAKDSRGPFNAADKQACHSG</sequence>
<keyword evidence="2 4" id="KW-0378">Hydrolase</keyword>
<dbReference type="AlphaFoldDB" id="A0A1U9YWF6"/>
<evidence type="ECO:0000313" key="5">
    <source>
        <dbReference type="Proteomes" id="UP000191135"/>
    </source>
</evidence>
<reference evidence="4 5" key="1">
    <citation type="submission" date="2017-03" db="EMBL/GenBank/DDBJ databases">
        <title>Foreign affairs: Plasmid Transfer between Roseobacters and Rhizobia.</title>
        <authorList>
            <person name="Bartling P."/>
            <person name="Bunk B."/>
            <person name="Overmann J."/>
            <person name="Brinkmann H."/>
            <person name="Petersen J."/>
        </authorList>
    </citation>
    <scope>NUCLEOTIDE SEQUENCE [LARGE SCALE GENOMIC DNA]</scope>
    <source>
        <strain evidence="4 5">MACL11</strain>
    </source>
</reference>
<dbReference type="GO" id="GO:0046872">
    <property type="term" value="F:metal ion binding"/>
    <property type="evidence" value="ECO:0007669"/>
    <property type="project" value="UniProtKB-KW"/>
</dbReference>
<organism evidence="4 5">
    <name type="scientific">Martelella mediterranea DSM 17316</name>
    <dbReference type="NCBI Taxonomy" id="1122214"/>
    <lineage>
        <taxon>Bacteria</taxon>
        <taxon>Pseudomonadati</taxon>
        <taxon>Pseudomonadota</taxon>
        <taxon>Alphaproteobacteria</taxon>
        <taxon>Hyphomicrobiales</taxon>
        <taxon>Aurantimonadaceae</taxon>
        <taxon>Martelella</taxon>
    </lineage>
</organism>
<dbReference type="Pfam" id="PF00884">
    <property type="entry name" value="Sulfatase"/>
    <property type="match status" value="1"/>
</dbReference>
<dbReference type="KEGG" id="mmed:Mame_00386"/>